<dbReference type="AlphaFoldDB" id="A0A3D9V5N9"/>
<dbReference type="SUPFAM" id="SSF52540">
    <property type="entry name" value="P-loop containing nucleoside triphosphate hydrolases"/>
    <property type="match status" value="1"/>
</dbReference>
<dbReference type="InterPro" id="IPR044304">
    <property type="entry name" value="NUBPL-like"/>
</dbReference>
<dbReference type="PANTHER" id="PTHR42961:SF2">
    <property type="entry name" value="IRON-SULFUR PROTEIN NUBPL"/>
    <property type="match status" value="1"/>
</dbReference>
<dbReference type="Gene3D" id="3.40.50.300">
    <property type="entry name" value="P-loop containing nucleotide triphosphate hydrolases"/>
    <property type="match status" value="1"/>
</dbReference>
<dbReference type="PANTHER" id="PTHR42961">
    <property type="entry name" value="IRON-SULFUR PROTEIN NUBPL"/>
    <property type="match status" value="1"/>
</dbReference>
<dbReference type="InterPro" id="IPR027417">
    <property type="entry name" value="P-loop_NTPase"/>
</dbReference>
<evidence type="ECO:0000313" key="4">
    <source>
        <dbReference type="Proteomes" id="UP000256485"/>
    </source>
</evidence>
<dbReference type="Pfam" id="PF10609">
    <property type="entry name" value="ParA"/>
    <property type="match status" value="1"/>
</dbReference>
<dbReference type="GO" id="GO:0051539">
    <property type="term" value="F:4 iron, 4 sulfur cluster binding"/>
    <property type="evidence" value="ECO:0007669"/>
    <property type="project" value="TreeGrafter"/>
</dbReference>
<keyword evidence="4" id="KW-1185">Reference proteome</keyword>
<proteinExistence type="predicted"/>
<dbReference type="GO" id="GO:0016226">
    <property type="term" value="P:iron-sulfur cluster assembly"/>
    <property type="evidence" value="ECO:0007669"/>
    <property type="project" value="InterPro"/>
</dbReference>
<keyword evidence="2" id="KW-0067">ATP-binding</keyword>
<evidence type="ECO:0000256" key="2">
    <source>
        <dbReference type="ARBA" id="ARBA00022840"/>
    </source>
</evidence>
<dbReference type="RefSeq" id="WP_115850356.1">
    <property type="nucleotide sequence ID" value="NZ_QTUC01000001.1"/>
</dbReference>
<keyword evidence="1" id="KW-0547">Nucleotide-binding</keyword>
<protein>
    <submittedName>
        <fullName evidence="3">NUBPL iron-transfer P-loop NTPase</fullName>
    </submittedName>
</protein>
<name>A0A3D9V5N9_THECX</name>
<comment type="caution">
    <text evidence="3">The sequence shown here is derived from an EMBL/GenBank/DDBJ whole genome shotgun (WGS) entry which is preliminary data.</text>
</comment>
<reference evidence="3 4" key="1">
    <citation type="submission" date="2018-08" db="EMBL/GenBank/DDBJ databases">
        <title>Sequencing the genomes of 1000 actinobacteria strains.</title>
        <authorList>
            <person name="Klenk H.-P."/>
        </authorList>
    </citation>
    <scope>NUCLEOTIDE SEQUENCE [LARGE SCALE GENOMIC DNA]</scope>
    <source>
        <strain evidence="3 4">DSM 22891</strain>
    </source>
</reference>
<sequence>MTATVVFASGKGGVGKSTVAVNVAAALAREGVRIGLVDADVYGPDIPAMVGLTRRTPARSVTLWQRDLPPLEPVERFGIPIVSAQFLLSEEQALDWSAPLVALLLRRLVTDVAWPAEPDLLLVDVPPGTGDLQQDLLGLVPDAQVVLVVTPQHAAHLDCRKMVSMLRRRKTALLGGVENMSGYACPSCGHQTPLFPPVAAEHAIWAEDVERLGAIPFHPTTGHVHAPVVVTDPDAAASREFTTVARRIAERVG</sequence>
<dbReference type="InterPro" id="IPR033756">
    <property type="entry name" value="YlxH/NBP35"/>
</dbReference>
<dbReference type="EMBL" id="QTUC01000001">
    <property type="protein sequence ID" value="REF36779.1"/>
    <property type="molecule type" value="Genomic_DNA"/>
</dbReference>
<evidence type="ECO:0000313" key="3">
    <source>
        <dbReference type="EMBL" id="REF36779.1"/>
    </source>
</evidence>
<gene>
    <name evidence="3" type="ORF">DFJ64_2208</name>
</gene>
<accession>A0A3D9V5N9</accession>
<organism evidence="3 4">
    <name type="scientific">Thermasporomyces composti</name>
    <dbReference type="NCBI Taxonomy" id="696763"/>
    <lineage>
        <taxon>Bacteria</taxon>
        <taxon>Bacillati</taxon>
        <taxon>Actinomycetota</taxon>
        <taxon>Actinomycetes</taxon>
        <taxon>Propionibacteriales</taxon>
        <taxon>Nocardioidaceae</taxon>
        <taxon>Thermasporomyces</taxon>
    </lineage>
</organism>
<dbReference type="GO" id="GO:0005524">
    <property type="term" value="F:ATP binding"/>
    <property type="evidence" value="ECO:0007669"/>
    <property type="project" value="UniProtKB-KW"/>
</dbReference>
<dbReference type="Proteomes" id="UP000256485">
    <property type="component" value="Unassembled WGS sequence"/>
</dbReference>
<dbReference type="OrthoDB" id="3448281at2"/>
<evidence type="ECO:0000256" key="1">
    <source>
        <dbReference type="ARBA" id="ARBA00022741"/>
    </source>
</evidence>